<reference evidence="1 2" key="2">
    <citation type="submission" date="2018-11" db="EMBL/GenBank/DDBJ databases">
        <authorList>
            <consortium name="Pathogen Informatics"/>
        </authorList>
    </citation>
    <scope>NUCLEOTIDE SEQUENCE [LARGE SCALE GENOMIC DNA]</scope>
</reference>
<keyword evidence="2" id="KW-1185">Reference proteome</keyword>
<dbReference type="AlphaFoldDB" id="A0A183D7H5"/>
<dbReference type="EMBL" id="UYRT01009087">
    <property type="protein sequence ID" value="VDK46558.1"/>
    <property type="molecule type" value="Genomic_DNA"/>
</dbReference>
<organism evidence="3">
    <name type="scientific">Gongylonema pulchrum</name>
    <dbReference type="NCBI Taxonomy" id="637853"/>
    <lineage>
        <taxon>Eukaryota</taxon>
        <taxon>Metazoa</taxon>
        <taxon>Ecdysozoa</taxon>
        <taxon>Nematoda</taxon>
        <taxon>Chromadorea</taxon>
        <taxon>Rhabditida</taxon>
        <taxon>Spirurina</taxon>
        <taxon>Spiruromorpha</taxon>
        <taxon>Spiruroidea</taxon>
        <taxon>Gongylonematidae</taxon>
        <taxon>Gongylonema</taxon>
    </lineage>
</organism>
<dbReference type="OrthoDB" id="5212at2759"/>
<gene>
    <name evidence="1" type="ORF">GPUH_LOCUS4666</name>
</gene>
<dbReference type="WBParaSite" id="GPUH_0000467301-mRNA-1">
    <property type="protein sequence ID" value="GPUH_0000467301-mRNA-1"/>
    <property type="gene ID" value="GPUH_0000467301"/>
</dbReference>
<proteinExistence type="predicted"/>
<evidence type="ECO:0000313" key="2">
    <source>
        <dbReference type="Proteomes" id="UP000271098"/>
    </source>
</evidence>
<accession>A0A183D7H5</accession>
<sequence>MLIIVQGVRNCSGLLRVNLQALSSGQPVLGCARPSCFGWGEKSDARNMARFYRIHKKNDGFMRKNDLKKYDKVEIAAREPQLAVSLYGSIKSEFAIWISKA</sequence>
<protein>
    <submittedName>
        <fullName evidence="3">EF-hand domain-containing protein</fullName>
    </submittedName>
</protein>
<reference evidence="3" key="1">
    <citation type="submission" date="2016-06" db="UniProtKB">
        <authorList>
            <consortium name="WormBaseParasite"/>
        </authorList>
    </citation>
    <scope>IDENTIFICATION</scope>
</reference>
<name>A0A183D7H5_9BILA</name>
<evidence type="ECO:0000313" key="3">
    <source>
        <dbReference type="WBParaSite" id="GPUH_0000467301-mRNA-1"/>
    </source>
</evidence>
<evidence type="ECO:0000313" key="1">
    <source>
        <dbReference type="EMBL" id="VDK46558.1"/>
    </source>
</evidence>
<dbReference type="Proteomes" id="UP000271098">
    <property type="component" value="Unassembled WGS sequence"/>
</dbReference>